<name>A0A2Z6NAF1_TRISU</name>
<accession>A0A2Z6NAF1</accession>
<reference evidence="2" key="1">
    <citation type="journal article" date="2017" name="Front. Plant Sci.">
        <title>Climate Clever Clovers: New Paradigm to Reduce the Environmental Footprint of Ruminants by Breeding Low Methanogenic Forages Utilizing Haplotype Variation.</title>
        <authorList>
            <person name="Kaur P."/>
            <person name="Appels R."/>
            <person name="Bayer P.E."/>
            <person name="Keeble-Gagnere G."/>
            <person name="Wang J."/>
            <person name="Hirakawa H."/>
            <person name="Shirasawa K."/>
            <person name="Vercoe P."/>
            <person name="Stefanova K."/>
            <person name="Durmic Z."/>
            <person name="Nichols P."/>
            <person name="Revell C."/>
            <person name="Isobe S.N."/>
            <person name="Edwards D."/>
            <person name="Erskine W."/>
        </authorList>
    </citation>
    <scope>NUCLEOTIDE SEQUENCE [LARGE SCALE GENOMIC DNA]</scope>
    <source>
        <strain evidence="2">cv. Daliak</strain>
    </source>
</reference>
<evidence type="ECO:0000313" key="2">
    <source>
        <dbReference type="Proteomes" id="UP000242715"/>
    </source>
</evidence>
<organism evidence="1 2">
    <name type="scientific">Trifolium subterraneum</name>
    <name type="common">Subterranean clover</name>
    <dbReference type="NCBI Taxonomy" id="3900"/>
    <lineage>
        <taxon>Eukaryota</taxon>
        <taxon>Viridiplantae</taxon>
        <taxon>Streptophyta</taxon>
        <taxon>Embryophyta</taxon>
        <taxon>Tracheophyta</taxon>
        <taxon>Spermatophyta</taxon>
        <taxon>Magnoliopsida</taxon>
        <taxon>eudicotyledons</taxon>
        <taxon>Gunneridae</taxon>
        <taxon>Pentapetalae</taxon>
        <taxon>rosids</taxon>
        <taxon>fabids</taxon>
        <taxon>Fabales</taxon>
        <taxon>Fabaceae</taxon>
        <taxon>Papilionoideae</taxon>
        <taxon>50 kb inversion clade</taxon>
        <taxon>NPAAA clade</taxon>
        <taxon>Hologalegina</taxon>
        <taxon>IRL clade</taxon>
        <taxon>Trifolieae</taxon>
        <taxon>Trifolium</taxon>
    </lineage>
</organism>
<gene>
    <name evidence="1" type="ORF">TSUD_321440</name>
</gene>
<dbReference type="Proteomes" id="UP000242715">
    <property type="component" value="Unassembled WGS sequence"/>
</dbReference>
<protein>
    <submittedName>
        <fullName evidence="1">Uncharacterized protein</fullName>
    </submittedName>
</protein>
<keyword evidence="2" id="KW-1185">Reference proteome</keyword>
<dbReference type="AlphaFoldDB" id="A0A2Z6NAF1"/>
<sequence length="79" mass="8963">MISSGSESLKITLSPTLVTILHIMNNVAFVTVNNFTESKTPYLSYHSRQDFKSKVFIFAIHSTQPEILDVVSHKLMHEL</sequence>
<dbReference type="EMBL" id="DF973743">
    <property type="protein sequence ID" value="GAU39073.1"/>
    <property type="molecule type" value="Genomic_DNA"/>
</dbReference>
<proteinExistence type="predicted"/>
<evidence type="ECO:0000313" key="1">
    <source>
        <dbReference type="EMBL" id="GAU39073.1"/>
    </source>
</evidence>